<dbReference type="EMBL" id="DMAI01000081">
    <property type="protein sequence ID" value="HAE46781.1"/>
    <property type="molecule type" value="Genomic_DNA"/>
</dbReference>
<comment type="subcellular location">
    <subcellularLocation>
        <location evidence="1">Cell outer membrane</location>
    </subcellularLocation>
</comment>
<comment type="caution">
    <text evidence="4">The sequence shown here is derived from an EMBL/GenBank/DDBJ whole genome shotgun (WGS) entry which is preliminary data.</text>
</comment>
<accession>A0A3B9IG02</accession>
<evidence type="ECO:0000313" key="5">
    <source>
        <dbReference type="Proteomes" id="UP000257706"/>
    </source>
</evidence>
<feature type="non-terminal residue" evidence="4">
    <location>
        <position position="1"/>
    </location>
</feature>
<evidence type="ECO:0000313" key="4">
    <source>
        <dbReference type="EMBL" id="HAE46781.1"/>
    </source>
</evidence>
<dbReference type="SUPFAM" id="SSF56935">
    <property type="entry name" value="Porins"/>
    <property type="match status" value="1"/>
</dbReference>
<evidence type="ECO:0000256" key="3">
    <source>
        <dbReference type="ARBA" id="ARBA00023237"/>
    </source>
</evidence>
<reference evidence="4 5" key="1">
    <citation type="journal article" date="2018" name="Nat. Biotechnol.">
        <title>A standardized bacterial taxonomy based on genome phylogeny substantially revises the tree of life.</title>
        <authorList>
            <person name="Parks D.H."/>
            <person name="Chuvochina M."/>
            <person name="Waite D.W."/>
            <person name="Rinke C."/>
            <person name="Skarshewski A."/>
            <person name="Chaumeil P.A."/>
            <person name="Hugenholtz P."/>
        </authorList>
    </citation>
    <scope>NUCLEOTIDE SEQUENCE [LARGE SCALE GENOMIC DNA]</scope>
    <source>
        <strain evidence="4">UBA8739</strain>
    </source>
</reference>
<dbReference type="GO" id="GO:0009279">
    <property type="term" value="C:cell outer membrane"/>
    <property type="evidence" value="ECO:0007669"/>
    <property type="project" value="UniProtKB-SubCell"/>
</dbReference>
<protein>
    <submittedName>
        <fullName evidence="4">Uncharacterized protein</fullName>
    </submittedName>
</protein>
<gene>
    <name evidence="4" type="ORF">DCK97_05120</name>
</gene>
<dbReference type="Gene3D" id="2.40.170.20">
    <property type="entry name" value="TonB-dependent receptor, beta-barrel domain"/>
    <property type="match status" value="1"/>
</dbReference>
<keyword evidence="2" id="KW-0472">Membrane</keyword>
<proteinExistence type="predicted"/>
<dbReference type="Proteomes" id="UP000257706">
    <property type="component" value="Unassembled WGS sequence"/>
</dbReference>
<evidence type="ECO:0000256" key="2">
    <source>
        <dbReference type="ARBA" id="ARBA00023136"/>
    </source>
</evidence>
<keyword evidence="3" id="KW-0998">Cell outer membrane</keyword>
<evidence type="ECO:0000256" key="1">
    <source>
        <dbReference type="ARBA" id="ARBA00004442"/>
    </source>
</evidence>
<name>A0A3B9IG02_9PROT</name>
<dbReference type="InterPro" id="IPR036942">
    <property type="entry name" value="Beta-barrel_TonB_sf"/>
</dbReference>
<dbReference type="AlphaFoldDB" id="A0A3B9IG02"/>
<organism evidence="4 5">
    <name type="scientific">Tistrella mobilis</name>
    <dbReference type="NCBI Taxonomy" id="171437"/>
    <lineage>
        <taxon>Bacteria</taxon>
        <taxon>Pseudomonadati</taxon>
        <taxon>Pseudomonadota</taxon>
        <taxon>Alphaproteobacteria</taxon>
        <taxon>Geminicoccales</taxon>
        <taxon>Geminicoccaceae</taxon>
        <taxon>Tistrella</taxon>
    </lineage>
</organism>
<sequence length="120" mass="13328">ERRDTGLQLDNIPTRHGFVRIGYEMPDDTRGFAPGDSWGADLYARHVGNVRARGVDYGDYVVFDASGFYAFGPKGAHRLTLTVENLFDRDYATGRTTGASGQVDQLGRPLTAELRYGYSF</sequence>